<dbReference type="RefSeq" id="WP_002927207.1">
    <property type="nucleotide sequence ID" value="NZ_CP071430.1"/>
</dbReference>
<protein>
    <submittedName>
        <fullName evidence="1">Transposon protein</fullName>
    </submittedName>
</protein>
<dbReference type="Pfam" id="PF12642">
    <property type="entry name" value="TpcC"/>
    <property type="match status" value="1"/>
</dbReference>
<reference evidence="1 2" key="1">
    <citation type="submission" date="2018-06" db="EMBL/GenBank/DDBJ databases">
        <authorList>
            <consortium name="Pathogen Informatics"/>
            <person name="Doyle S."/>
        </authorList>
    </citation>
    <scope>NUCLEOTIDE SEQUENCE [LARGE SCALE GENOMIC DNA]</scope>
    <source>
        <strain evidence="1 2">NCTC11085</strain>
    </source>
</reference>
<dbReference type="CDD" id="cd16428">
    <property type="entry name" value="TcpC_C"/>
    <property type="match status" value="1"/>
</dbReference>
<accession>A0A2X3XL44</accession>
<dbReference type="Proteomes" id="UP000249623">
    <property type="component" value="Chromosome 1"/>
</dbReference>
<organism evidence="1 2">
    <name type="scientific">Streptococcus sanguinis</name>
    <dbReference type="NCBI Taxonomy" id="1305"/>
    <lineage>
        <taxon>Bacteria</taxon>
        <taxon>Bacillati</taxon>
        <taxon>Bacillota</taxon>
        <taxon>Bacilli</taxon>
        <taxon>Lactobacillales</taxon>
        <taxon>Streptococcaceae</taxon>
        <taxon>Streptococcus</taxon>
    </lineage>
</organism>
<evidence type="ECO:0000313" key="2">
    <source>
        <dbReference type="Proteomes" id="UP000249623"/>
    </source>
</evidence>
<sequence>MNVKKWLSQLKKKAGKVKFPKPNKSKVELKPRKISQKTANRLLLGFVAGVVLLSALTIVSNTFRSLRNDKNQIQVTNKNTRTYSNQVSLFMTDFLNIYFSENNAENQAKLKEYYGSGIDIKNTENNRIDSQLTGATLVEVTDNLATYRVTYSVKKGEEWQPNYGLLHIPYAVKDNKFYVSDLPYFTKENSYAAKYVKAGIHLQDQQDSKQEFDKAKEYVKALFTAYTSGDKTQLTPFSKDIQPLEGYQLTSIDYSYFITDKDHKDKLVDVLQVTFTDGLGLSHQENFVVTLKVDKENDTFRVQSFEHGIAEKYQKQMK</sequence>
<proteinExistence type="predicted"/>
<gene>
    <name evidence="1" type="ORF">NCTC11085_02243</name>
</gene>
<dbReference type="EMBL" id="LS483346">
    <property type="protein sequence ID" value="SQF36401.1"/>
    <property type="molecule type" value="Genomic_DNA"/>
</dbReference>
<name>A0A2X3XL44_STRSA</name>
<dbReference type="InterPro" id="IPR035628">
    <property type="entry name" value="TcpC_C"/>
</dbReference>
<evidence type="ECO:0000313" key="1">
    <source>
        <dbReference type="EMBL" id="SQF36401.1"/>
    </source>
</evidence>
<dbReference type="CDD" id="cd16386">
    <property type="entry name" value="TcpC_N"/>
    <property type="match status" value="1"/>
</dbReference>
<dbReference type="InterPro" id="IPR024735">
    <property type="entry name" value="TcpC"/>
</dbReference>
<dbReference type="Gene3D" id="3.10.450.540">
    <property type="match status" value="2"/>
</dbReference>
<dbReference type="AlphaFoldDB" id="A0A2X3XL44"/>